<dbReference type="PRINTS" id="PR00367">
    <property type="entry name" value="ETHRSPELEMNT"/>
</dbReference>
<feature type="region of interest" description="Disordered" evidence="9">
    <location>
        <begin position="41"/>
        <end position="65"/>
    </location>
</feature>
<gene>
    <name evidence="11" type="ORF">CB5_LOCUS16269</name>
</gene>
<dbReference type="GO" id="GO:0000976">
    <property type="term" value="F:transcription cis-regulatory region binding"/>
    <property type="evidence" value="ECO:0007669"/>
    <property type="project" value="TreeGrafter"/>
</dbReference>
<dbReference type="GO" id="GO:0005634">
    <property type="term" value="C:nucleus"/>
    <property type="evidence" value="ECO:0007669"/>
    <property type="project" value="UniProtKB-SubCell"/>
</dbReference>
<feature type="region of interest" description="Disordered" evidence="9">
    <location>
        <begin position="173"/>
        <end position="211"/>
    </location>
</feature>
<name>A0A6V7PQX3_ANACO</name>
<evidence type="ECO:0000256" key="4">
    <source>
        <dbReference type="ARBA" id="ARBA00023125"/>
    </source>
</evidence>
<keyword evidence="3" id="KW-0346">Stress response</keyword>
<dbReference type="CDD" id="cd00018">
    <property type="entry name" value="AP2"/>
    <property type="match status" value="1"/>
</dbReference>
<comment type="subcellular location">
    <subcellularLocation>
        <location evidence="1">Nucleus</location>
    </subcellularLocation>
</comment>
<dbReference type="GO" id="GO:0003700">
    <property type="term" value="F:DNA-binding transcription factor activity"/>
    <property type="evidence" value="ECO:0007669"/>
    <property type="project" value="InterPro"/>
</dbReference>
<evidence type="ECO:0000256" key="3">
    <source>
        <dbReference type="ARBA" id="ARBA00023016"/>
    </source>
</evidence>
<dbReference type="GO" id="GO:0045893">
    <property type="term" value="P:positive regulation of DNA-templated transcription"/>
    <property type="evidence" value="ECO:0007669"/>
    <property type="project" value="TreeGrafter"/>
</dbReference>
<organism evidence="11">
    <name type="scientific">Ananas comosus var. bracteatus</name>
    <name type="common">red pineapple</name>
    <dbReference type="NCBI Taxonomy" id="296719"/>
    <lineage>
        <taxon>Eukaryota</taxon>
        <taxon>Viridiplantae</taxon>
        <taxon>Streptophyta</taxon>
        <taxon>Embryophyta</taxon>
        <taxon>Tracheophyta</taxon>
        <taxon>Spermatophyta</taxon>
        <taxon>Magnoliopsida</taxon>
        <taxon>Liliopsida</taxon>
        <taxon>Poales</taxon>
        <taxon>Bromeliaceae</taxon>
        <taxon>Bromelioideae</taxon>
        <taxon>Ananas</taxon>
    </lineage>
</organism>
<dbReference type="PROSITE" id="PS51032">
    <property type="entry name" value="AP2_ERF"/>
    <property type="match status" value="1"/>
</dbReference>
<keyword evidence="5" id="KW-0010">Activator</keyword>
<dbReference type="PANTHER" id="PTHR31241:SF62">
    <property type="entry name" value="DEHYDRATION-RESPONSIVE ELEMENT-BINDING PROTEIN 2D"/>
    <property type="match status" value="1"/>
</dbReference>
<dbReference type="SUPFAM" id="SSF54171">
    <property type="entry name" value="DNA-binding domain"/>
    <property type="match status" value="1"/>
</dbReference>
<accession>A0A6V7PQX3</accession>
<dbReference type="InterPro" id="IPR016177">
    <property type="entry name" value="DNA-bd_dom_sf"/>
</dbReference>
<evidence type="ECO:0000256" key="5">
    <source>
        <dbReference type="ARBA" id="ARBA00023159"/>
    </source>
</evidence>
<dbReference type="SMART" id="SM00380">
    <property type="entry name" value="AP2"/>
    <property type="match status" value="1"/>
</dbReference>
<protein>
    <recommendedName>
        <fullName evidence="10">AP2/ERF domain-containing protein</fullName>
    </recommendedName>
</protein>
<dbReference type="EMBL" id="LR862151">
    <property type="protein sequence ID" value="CAD1833058.1"/>
    <property type="molecule type" value="Genomic_DNA"/>
</dbReference>
<keyword evidence="2" id="KW-0805">Transcription regulation</keyword>
<dbReference type="FunFam" id="3.30.730.10:FF:000001">
    <property type="entry name" value="Ethylene-responsive transcription factor 2"/>
    <property type="match status" value="1"/>
</dbReference>
<evidence type="ECO:0000256" key="2">
    <source>
        <dbReference type="ARBA" id="ARBA00023015"/>
    </source>
</evidence>
<dbReference type="Gene3D" id="3.30.730.10">
    <property type="entry name" value="AP2/ERF domain"/>
    <property type="match status" value="1"/>
</dbReference>
<keyword evidence="4" id="KW-0238">DNA-binding</keyword>
<dbReference type="InterPro" id="IPR036955">
    <property type="entry name" value="AP2/ERF_dom_sf"/>
</dbReference>
<evidence type="ECO:0000256" key="8">
    <source>
        <dbReference type="ARBA" id="ARBA00024343"/>
    </source>
</evidence>
<dbReference type="GO" id="GO:0006950">
    <property type="term" value="P:response to stress"/>
    <property type="evidence" value="ECO:0007669"/>
    <property type="project" value="TreeGrafter"/>
</dbReference>
<dbReference type="InterPro" id="IPR001471">
    <property type="entry name" value="AP2/ERF_dom"/>
</dbReference>
<evidence type="ECO:0000256" key="9">
    <source>
        <dbReference type="SAM" id="MobiDB-lite"/>
    </source>
</evidence>
<evidence type="ECO:0000256" key="6">
    <source>
        <dbReference type="ARBA" id="ARBA00023163"/>
    </source>
</evidence>
<keyword evidence="6" id="KW-0804">Transcription</keyword>
<dbReference type="Pfam" id="PF00847">
    <property type="entry name" value="AP2"/>
    <property type="match status" value="1"/>
</dbReference>
<feature type="domain" description="AP2/ERF" evidence="10">
    <location>
        <begin position="111"/>
        <end position="168"/>
    </location>
</feature>
<dbReference type="PANTHER" id="PTHR31241">
    <property type="entry name" value="DEHYDRATION-RESPONSIVE ELEMENT-BINDING PROTEIN 2C"/>
    <property type="match status" value="1"/>
</dbReference>
<evidence type="ECO:0000259" key="10">
    <source>
        <dbReference type="PROSITE" id="PS51032"/>
    </source>
</evidence>
<dbReference type="AlphaFoldDB" id="A0A6V7PQX3"/>
<evidence type="ECO:0000256" key="1">
    <source>
        <dbReference type="ARBA" id="ARBA00004123"/>
    </source>
</evidence>
<evidence type="ECO:0000313" key="11">
    <source>
        <dbReference type="EMBL" id="CAD1833058.1"/>
    </source>
</evidence>
<comment type="similarity">
    <text evidence="8">Belongs to the AP2/ERF transcription factor family. ERF subfamily.</text>
</comment>
<reference evidence="11" key="1">
    <citation type="submission" date="2020-07" db="EMBL/GenBank/DDBJ databases">
        <authorList>
            <person name="Lin J."/>
        </authorList>
    </citation>
    <scope>NUCLEOTIDE SEQUENCE</scope>
</reference>
<evidence type="ECO:0000256" key="7">
    <source>
        <dbReference type="ARBA" id="ARBA00023242"/>
    </source>
</evidence>
<sequence length="344" mass="38864">MVEADQRRGFEMYEQERSRVYLDGQESKQGFLHVENTVKNMDSSQDGSCWSHREKRPRRTREGPNSVLETIKKWKQQNCQEAYRRIKKAPAKGSKKGCMRGKGGPDNSSCLYRGVRQRTWGKWVAEIREPNRGSRLWLGTFPTAELAARAYDEAARAMYGSLARVNFEGNAKEDSCESTTTSQHESAAKEQNTEVSSPDKANLRAPKVESVDEFKSQSPVVAVAEDKVKEEGSEDVFGLLEPIEILLPGDNNINFDCFNIDEILGMIDAEPMRDGIGLTTGELGQEGIDGNIQYNDPSAFAFQWSSHPTLLHGISPPSWRGSWRRRLCRSKIWDLQMARFSCLC</sequence>
<proteinExistence type="inferred from homology"/>
<keyword evidence="7" id="KW-0539">Nucleus</keyword>